<keyword evidence="4" id="KW-0813">Transport</keyword>
<comment type="subcellular location">
    <subcellularLocation>
        <location evidence="1">Cell membrane</location>
        <topology evidence="1">Peripheral membrane protein</topology>
    </subcellularLocation>
    <subcellularLocation>
        <location evidence="2">Cytoplasm</location>
    </subcellularLocation>
</comment>
<dbReference type="Gene3D" id="1.20.5.110">
    <property type="match status" value="1"/>
</dbReference>
<dbReference type="AlphaFoldDB" id="A0A096N2P2"/>
<dbReference type="eggNOG" id="KOG0810">
    <property type="taxonomic scope" value="Eukaryota"/>
</dbReference>
<accession>A0A096N2P2</accession>
<dbReference type="Bgee" id="ENSPANG00000007239">
    <property type="expression patterns" value="Expressed in descending colon and 25 other cell types or tissues"/>
</dbReference>
<dbReference type="GO" id="GO:0000149">
    <property type="term" value="F:SNARE binding"/>
    <property type="evidence" value="ECO:0007669"/>
    <property type="project" value="TreeGrafter"/>
</dbReference>
<dbReference type="Pfam" id="PF00804">
    <property type="entry name" value="Syntaxin"/>
    <property type="match status" value="1"/>
</dbReference>
<evidence type="ECO:0000256" key="6">
    <source>
        <dbReference type="ARBA" id="ARBA00022490"/>
    </source>
</evidence>
<keyword evidence="7 12" id="KW-0175">Coiled coil</keyword>
<dbReference type="PANTHER" id="PTHR19957:SF29">
    <property type="entry name" value="SYNTAXIN-19"/>
    <property type="match status" value="1"/>
</dbReference>
<dbReference type="PANTHER" id="PTHR19957">
    <property type="entry name" value="SYNTAXIN"/>
    <property type="match status" value="1"/>
</dbReference>
<evidence type="ECO:0000256" key="2">
    <source>
        <dbReference type="ARBA" id="ARBA00004496"/>
    </source>
</evidence>
<keyword evidence="16" id="KW-1185">Reference proteome</keyword>
<sequence>MRCSDFLSKAGLQHGRWKTNKRKKTERRKGKMKDRLQELKQRTKEIELSRDSHVPTTETEEQGVFLQQAVIYEREPVAERHLHEIQKLQESINNLADNVQKFGQQQKSLVASMRRFSLLKRESTITKEVKIQAEYINRSLNDLVKEVKKSEVENGPSSVVTRILKSQHASMFRHFQQIMFTYNDTIAAKQEKCKTFILRQLDVAGKEMSEEEVNDMLHQGKWEVFNESLLTEINITKAQLSEIEQRHKELVNLENQIKDLRDLFIQISLLVEEQGESINNIEMTVNSTKEYVNNTKEKFGLAVKYKKRNPCRVLCCWCCPCCSSK</sequence>
<comment type="similarity">
    <text evidence="3">Belongs to the syntaxin family.</text>
</comment>
<dbReference type="GO" id="GO:0031629">
    <property type="term" value="P:synaptic vesicle fusion to presynaptic active zone membrane"/>
    <property type="evidence" value="ECO:0007669"/>
    <property type="project" value="TreeGrafter"/>
</dbReference>
<evidence type="ECO:0000256" key="3">
    <source>
        <dbReference type="ARBA" id="ARBA00009063"/>
    </source>
</evidence>
<feature type="region of interest" description="Disordered" evidence="13">
    <location>
        <begin position="15"/>
        <end position="34"/>
    </location>
</feature>
<dbReference type="CDD" id="cd15879">
    <property type="entry name" value="SNARE_syntaxin19"/>
    <property type="match status" value="1"/>
</dbReference>
<organism evidence="15 16">
    <name type="scientific">Papio anubis</name>
    <name type="common">Olive baboon</name>
    <dbReference type="NCBI Taxonomy" id="9555"/>
    <lineage>
        <taxon>Eukaryota</taxon>
        <taxon>Metazoa</taxon>
        <taxon>Chordata</taxon>
        <taxon>Craniata</taxon>
        <taxon>Vertebrata</taxon>
        <taxon>Euteleostomi</taxon>
        <taxon>Mammalia</taxon>
        <taxon>Eutheria</taxon>
        <taxon>Euarchontoglires</taxon>
        <taxon>Primates</taxon>
        <taxon>Haplorrhini</taxon>
        <taxon>Catarrhini</taxon>
        <taxon>Cercopithecidae</taxon>
        <taxon>Cercopithecinae</taxon>
        <taxon>Papio</taxon>
    </lineage>
</organism>
<evidence type="ECO:0000256" key="1">
    <source>
        <dbReference type="ARBA" id="ARBA00004202"/>
    </source>
</evidence>
<dbReference type="GO" id="GO:0005484">
    <property type="term" value="F:SNAP receptor activity"/>
    <property type="evidence" value="ECO:0007669"/>
    <property type="project" value="InterPro"/>
</dbReference>
<evidence type="ECO:0000256" key="7">
    <source>
        <dbReference type="ARBA" id="ARBA00023054"/>
    </source>
</evidence>
<dbReference type="PROSITE" id="PS50192">
    <property type="entry name" value="T_SNARE"/>
    <property type="match status" value="1"/>
</dbReference>
<dbReference type="GeneTree" id="ENSGT01050000244948"/>
<dbReference type="Ensembl" id="ENSPANT00000021079.3">
    <property type="protein sequence ID" value="ENSPANP00000006586.2"/>
    <property type="gene ID" value="ENSPANG00000007239.3"/>
</dbReference>
<evidence type="ECO:0000256" key="4">
    <source>
        <dbReference type="ARBA" id="ARBA00022448"/>
    </source>
</evidence>
<dbReference type="HOGENOM" id="CLU_042423_2_0_1"/>
<evidence type="ECO:0000256" key="8">
    <source>
        <dbReference type="ARBA" id="ARBA00023136"/>
    </source>
</evidence>
<dbReference type="SMART" id="SM00397">
    <property type="entry name" value="t_SNARE"/>
    <property type="match status" value="1"/>
</dbReference>
<evidence type="ECO:0000256" key="10">
    <source>
        <dbReference type="ARBA" id="ARBA00062006"/>
    </source>
</evidence>
<feature type="compositionally biased region" description="Basic residues" evidence="13">
    <location>
        <begin position="15"/>
        <end position="32"/>
    </location>
</feature>
<reference evidence="15" key="2">
    <citation type="submission" date="2025-08" db="UniProtKB">
        <authorList>
            <consortium name="Ensembl"/>
        </authorList>
    </citation>
    <scope>IDENTIFICATION</scope>
</reference>
<evidence type="ECO:0000259" key="14">
    <source>
        <dbReference type="PROSITE" id="PS50192"/>
    </source>
</evidence>
<evidence type="ECO:0000256" key="12">
    <source>
        <dbReference type="SAM" id="Coils"/>
    </source>
</evidence>
<dbReference type="GO" id="GO:0008021">
    <property type="term" value="C:synaptic vesicle"/>
    <property type="evidence" value="ECO:0007669"/>
    <property type="project" value="TreeGrafter"/>
</dbReference>
<evidence type="ECO:0000313" key="16">
    <source>
        <dbReference type="Proteomes" id="UP000028761"/>
    </source>
</evidence>
<dbReference type="InterPro" id="IPR000727">
    <property type="entry name" value="T_SNARE_dom"/>
</dbReference>
<dbReference type="SUPFAM" id="SSF47661">
    <property type="entry name" value="t-snare proteins"/>
    <property type="match status" value="1"/>
</dbReference>
<evidence type="ECO:0000256" key="9">
    <source>
        <dbReference type="ARBA" id="ARBA00059525"/>
    </source>
</evidence>
<dbReference type="STRING" id="9555.ENSPANP00000006586"/>
<dbReference type="GO" id="GO:0048787">
    <property type="term" value="C:presynaptic active zone membrane"/>
    <property type="evidence" value="ECO:0007669"/>
    <property type="project" value="TreeGrafter"/>
</dbReference>
<keyword evidence="5" id="KW-1003">Cell membrane</keyword>
<proteinExistence type="inferred from homology"/>
<keyword evidence="8" id="KW-0472">Membrane</keyword>
<comment type="subunit">
    <text evidence="10">Interacts with EGFR.</text>
</comment>
<dbReference type="GO" id="GO:0031201">
    <property type="term" value="C:SNARE complex"/>
    <property type="evidence" value="ECO:0007669"/>
    <property type="project" value="TreeGrafter"/>
</dbReference>
<name>A0A096N2P2_PAPAN</name>
<dbReference type="CTD" id="415117"/>
<evidence type="ECO:0000313" key="15">
    <source>
        <dbReference type="Ensembl" id="ENSPANP00000006586.2"/>
    </source>
</evidence>
<dbReference type="InterPro" id="IPR010989">
    <property type="entry name" value="SNARE"/>
</dbReference>
<evidence type="ECO:0000256" key="11">
    <source>
        <dbReference type="ARBA" id="ARBA00069802"/>
    </source>
</evidence>
<dbReference type="OMA" id="CKAICCW"/>
<dbReference type="InterPro" id="IPR045242">
    <property type="entry name" value="Syntaxin"/>
</dbReference>
<feature type="coiled-coil region" evidence="12">
    <location>
        <begin position="78"/>
        <end position="105"/>
    </location>
</feature>
<dbReference type="PROSITE" id="PS00914">
    <property type="entry name" value="SYNTAXIN"/>
    <property type="match status" value="1"/>
</dbReference>
<evidence type="ECO:0000256" key="13">
    <source>
        <dbReference type="SAM" id="MobiDB-lite"/>
    </source>
</evidence>
<reference evidence="15 16" key="1">
    <citation type="submission" date="2012-03" db="EMBL/GenBank/DDBJ databases">
        <title>Whole Genome Assembly of Papio anubis.</title>
        <authorList>
            <person name="Liu Y.L."/>
            <person name="Abraham K.A."/>
            <person name="Akbar H.A."/>
            <person name="Ali S.A."/>
            <person name="Anosike U.A."/>
            <person name="Aqrawi P.A."/>
            <person name="Arias F.A."/>
            <person name="Attaway T.A."/>
            <person name="Awwad R.A."/>
            <person name="Babu C.B."/>
            <person name="Bandaranaike D.B."/>
            <person name="Battles P.B."/>
            <person name="Bell A.B."/>
            <person name="Beltran B.B."/>
            <person name="Berhane-Mersha D.B."/>
            <person name="Bess C.B."/>
            <person name="Bickham C.B."/>
            <person name="Bolden T.B."/>
            <person name="Carter K.C."/>
            <person name="Chau D.C."/>
            <person name="Chavez A.C."/>
            <person name="Clerc-Blankenburg K.C."/>
            <person name="Coyle M.C."/>
            <person name="Dao M.D."/>
            <person name="Davila M.L.D."/>
            <person name="Davy-Carroll L.D."/>
            <person name="Denson S.D."/>
            <person name="Dinh H.D."/>
            <person name="Fernandez S.F."/>
            <person name="Fernando P.F."/>
            <person name="Forbes L.F."/>
            <person name="Francis C.F."/>
            <person name="Francisco L.F."/>
            <person name="Fu Q.F."/>
            <person name="Garcia-Iii R.G."/>
            <person name="Garrett T.G."/>
            <person name="Gross S.G."/>
            <person name="Gubbala S.G."/>
            <person name="Hirani K.H."/>
            <person name="Hogues M.H."/>
            <person name="Hollins B.H."/>
            <person name="Jackson L.J."/>
            <person name="Javaid M.J."/>
            <person name="Jhangiani S.J."/>
            <person name="Johnson A.J."/>
            <person name="Johnson B.J."/>
            <person name="Jones J.J."/>
            <person name="Joshi V.J."/>
            <person name="Kalu J.K."/>
            <person name="Khan N.K."/>
            <person name="Korchina V.K."/>
            <person name="Kovar C.K."/>
            <person name="Lago L.L."/>
            <person name="Lara F.L."/>
            <person name="Le T.-K.L."/>
            <person name="Lee S.L."/>
            <person name="Legall-Iii F.L."/>
            <person name="Lemon S.L."/>
            <person name="Liu J.L."/>
            <person name="Liu Y.-S.L."/>
            <person name="Liyanage D.L."/>
            <person name="Lopez J.L."/>
            <person name="Lorensuhewa L.L."/>
            <person name="Mata R.M."/>
            <person name="Mathew T.M."/>
            <person name="Mercado C.M."/>
            <person name="Mercado I.M."/>
            <person name="Morales K.M."/>
            <person name="Morgan M.M."/>
            <person name="Munidasa M.M."/>
            <person name="Ngo D.N."/>
            <person name="Nguyen L.N."/>
            <person name="Nguyen T.N."/>
            <person name="Nguyen N.N."/>
            <person name="Obregon M.O."/>
            <person name="Okwuonu G.O."/>
            <person name="Ongeri F.O."/>
            <person name="Onwere C.O."/>
            <person name="Osifeso I.O."/>
            <person name="Parra A.P."/>
            <person name="Patil S.P."/>
            <person name="Perez A.P."/>
            <person name="Perez Y.P."/>
            <person name="Pham C.P."/>
            <person name="Pu L.-L.P."/>
            <person name="Puazo M.P."/>
            <person name="Quiroz J.Q."/>
            <person name="Rouhana J.R."/>
            <person name="Ruiz M.R."/>
            <person name="Ruiz S.-J.R."/>
            <person name="Saada N.S."/>
            <person name="Santibanez J.S."/>
            <person name="Scheel M.S."/>
            <person name="Schneider B.S."/>
            <person name="Simmons D.S."/>
            <person name="Sisson I.S."/>
            <person name="Tang L.-Y.T."/>
            <person name="Thornton R.T."/>
            <person name="Tisius J.T."/>
            <person name="Toledanes G.T."/>
            <person name="Trejos Z.T."/>
            <person name="Usmani K.U."/>
            <person name="Varghese R.V."/>
            <person name="Vattathil S.V."/>
            <person name="Vee V.V."/>
            <person name="Walker D.W."/>
            <person name="Weissenberger G.W."/>
            <person name="White C.W."/>
            <person name="Williams A.W."/>
            <person name="Woodworth J.W."/>
            <person name="Wright R.W."/>
            <person name="Zhu Y.Z."/>
            <person name="Han Y.H."/>
            <person name="Newsham I.N."/>
            <person name="Nazareth L.N."/>
            <person name="Worley K.W."/>
            <person name="Muzny D.M."/>
            <person name="Rogers J.R."/>
            <person name="Gibbs R.G."/>
        </authorList>
    </citation>
    <scope>NUCLEOTIDE SEQUENCE [LARGE SCALE GENOMIC DNA]</scope>
</reference>
<dbReference type="FunFam" id="1.20.5.110:FF:000022">
    <property type="entry name" value="Syntaxin 19"/>
    <property type="match status" value="1"/>
</dbReference>
<dbReference type="RefSeq" id="XP_003893871.2">
    <property type="nucleotide sequence ID" value="XM_003893822.5"/>
</dbReference>
<evidence type="ECO:0000256" key="5">
    <source>
        <dbReference type="ARBA" id="ARBA00022475"/>
    </source>
</evidence>
<dbReference type="GO" id="GO:0006886">
    <property type="term" value="P:intracellular protein transport"/>
    <property type="evidence" value="ECO:0007669"/>
    <property type="project" value="InterPro"/>
</dbReference>
<reference evidence="15" key="3">
    <citation type="submission" date="2025-09" db="UniProtKB">
        <authorList>
            <consortium name="Ensembl"/>
        </authorList>
    </citation>
    <scope>IDENTIFICATION</scope>
</reference>
<dbReference type="InterPro" id="IPR006011">
    <property type="entry name" value="Syntaxin_N"/>
</dbReference>
<dbReference type="KEGG" id="panu:101008215"/>
<dbReference type="GO" id="GO:0048278">
    <property type="term" value="P:vesicle docking"/>
    <property type="evidence" value="ECO:0007669"/>
    <property type="project" value="TreeGrafter"/>
</dbReference>
<gene>
    <name evidence="15" type="primary">STX19</name>
</gene>
<dbReference type="FunFam" id="1.20.58.70:FF:000017">
    <property type="entry name" value="Syntaxin 19"/>
    <property type="match status" value="1"/>
</dbReference>
<protein>
    <recommendedName>
        <fullName evidence="11">Syntaxin-19</fullName>
    </recommendedName>
</protein>
<comment type="function">
    <text evidence="9">Plays a role in endosomal trafficking of the epidermal growth factor receptor (EGFR).</text>
</comment>
<dbReference type="GeneID" id="101008215"/>
<keyword evidence="6" id="KW-0963">Cytoplasm</keyword>
<dbReference type="Proteomes" id="UP000028761">
    <property type="component" value="Chromosome 2"/>
</dbReference>
<dbReference type="Gene3D" id="1.20.58.70">
    <property type="match status" value="1"/>
</dbReference>
<feature type="coiled-coil region" evidence="12">
    <location>
        <begin position="226"/>
        <end position="263"/>
    </location>
</feature>
<dbReference type="CDD" id="cd00179">
    <property type="entry name" value="SynN"/>
    <property type="match status" value="1"/>
</dbReference>
<feature type="domain" description="T-SNARE coiled-coil homology" evidence="14">
    <location>
        <begin position="240"/>
        <end position="302"/>
    </location>
</feature>
<dbReference type="InterPro" id="IPR006012">
    <property type="entry name" value="Syntaxin/epimorphin_CS"/>
</dbReference>